<dbReference type="NCBIfam" id="NF009151">
    <property type="entry name" value="PRK12497.1-5"/>
    <property type="match status" value="1"/>
</dbReference>
<proteinExistence type="inferred from homology"/>
<dbReference type="PANTHER" id="PTHR34039:SF1">
    <property type="entry name" value="UPF0102 PROTEIN YRAN"/>
    <property type="match status" value="1"/>
</dbReference>
<accession>A0A2K9NEE9</accession>
<protein>
    <recommendedName>
        <fullName evidence="2">UPF0102 protein C0V82_15385</fullName>
    </recommendedName>
</protein>
<dbReference type="Pfam" id="PF02021">
    <property type="entry name" value="UPF0102"/>
    <property type="match status" value="1"/>
</dbReference>
<dbReference type="SUPFAM" id="SSF52980">
    <property type="entry name" value="Restriction endonuclease-like"/>
    <property type="match status" value="1"/>
</dbReference>
<dbReference type="PANTHER" id="PTHR34039">
    <property type="entry name" value="UPF0102 PROTEIN YRAN"/>
    <property type="match status" value="1"/>
</dbReference>
<dbReference type="InterPro" id="IPR011856">
    <property type="entry name" value="tRNA_endonuc-like_dom_sf"/>
</dbReference>
<dbReference type="OrthoDB" id="9812968at2"/>
<dbReference type="AlphaFoldDB" id="A0A2K9NEE9"/>
<dbReference type="GO" id="GO:0003676">
    <property type="term" value="F:nucleic acid binding"/>
    <property type="evidence" value="ECO:0007669"/>
    <property type="project" value="InterPro"/>
</dbReference>
<dbReference type="KEGG" id="ncb:C0V82_15385"/>
<reference evidence="3 4" key="1">
    <citation type="submission" date="2017-12" db="EMBL/GenBank/DDBJ databases">
        <title>Genomes of bacteria within cyanobacterial aggregates.</title>
        <authorList>
            <person name="Cai H."/>
        </authorList>
    </citation>
    <scope>NUCLEOTIDE SEQUENCE [LARGE SCALE GENOMIC DNA]</scope>
    <source>
        <strain evidence="3 4">TH16</strain>
    </source>
</reference>
<gene>
    <name evidence="3" type="ORF">C0V82_15385</name>
</gene>
<dbReference type="InterPro" id="IPR011335">
    <property type="entry name" value="Restrct_endonuc-II-like"/>
</dbReference>
<keyword evidence="4" id="KW-1185">Reference proteome</keyword>
<dbReference type="EMBL" id="CP025611">
    <property type="protein sequence ID" value="AUN31467.1"/>
    <property type="molecule type" value="Genomic_DNA"/>
</dbReference>
<organism evidence="3 4">
    <name type="scientific">Niveispirillum cyanobacteriorum</name>
    <dbReference type="NCBI Taxonomy" id="1612173"/>
    <lineage>
        <taxon>Bacteria</taxon>
        <taxon>Pseudomonadati</taxon>
        <taxon>Pseudomonadota</taxon>
        <taxon>Alphaproteobacteria</taxon>
        <taxon>Rhodospirillales</taxon>
        <taxon>Azospirillaceae</taxon>
        <taxon>Niveispirillum</taxon>
    </lineage>
</organism>
<sequence>MARSRDQLDRRRAERLGRIAEWLCCLVLWLKGYRILATRLRLPMGEIDIIAAKRNVLAVVEVKARRNMVLALSSLPRTSWRRRYAAISQYVAHRPHLAHYAIRFDLMAVLPRRLPRHVKDVWRAEGP</sequence>
<comment type="similarity">
    <text evidence="1 2">Belongs to the UPF0102 family.</text>
</comment>
<dbReference type="Proteomes" id="UP000234752">
    <property type="component" value="Chromosome eg_1"/>
</dbReference>
<evidence type="ECO:0000256" key="1">
    <source>
        <dbReference type="ARBA" id="ARBA00006738"/>
    </source>
</evidence>
<evidence type="ECO:0000313" key="3">
    <source>
        <dbReference type="EMBL" id="AUN31467.1"/>
    </source>
</evidence>
<name>A0A2K9NEE9_9PROT</name>
<dbReference type="Gene3D" id="3.40.1350.10">
    <property type="match status" value="1"/>
</dbReference>
<evidence type="ECO:0000313" key="4">
    <source>
        <dbReference type="Proteomes" id="UP000234752"/>
    </source>
</evidence>
<evidence type="ECO:0000256" key="2">
    <source>
        <dbReference type="HAMAP-Rule" id="MF_00048"/>
    </source>
</evidence>
<dbReference type="HAMAP" id="MF_00048">
    <property type="entry name" value="UPF0102"/>
    <property type="match status" value="1"/>
</dbReference>
<dbReference type="RefSeq" id="WP_102113046.1">
    <property type="nucleotide sequence ID" value="NZ_BMGN01000005.1"/>
</dbReference>
<dbReference type="InterPro" id="IPR003509">
    <property type="entry name" value="UPF0102_YraN-like"/>
</dbReference>